<feature type="transmembrane region" description="Helical" evidence="1">
    <location>
        <begin position="21"/>
        <end position="37"/>
    </location>
</feature>
<dbReference type="AlphaFoldDB" id="A0A679HFZ8"/>
<dbReference type="Proteomes" id="UP000500882">
    <property type="component" value="Chromosome"/>
</dbReference>
<evidence type="ECO:0000313" key="2">
    <source>
        <dbReference type="EMBL" id="BCA52230.1"/>
    </source>
</evidence>
<dbReference type="EMBL" id="AP022660">
    <property type="protein sequence ID" value="BCA52230.1"/>
    <property type="molecule type" value="Genomic_DNA"/>
</dbReference>
<reference evidence="2 3" key="1">
    <citation type="submission" date="2020-02" db="EMBL/GenBank/DDBJ databases">
        <title>Whole-genome sequencing and comparative analysis of the genomes of Bacteroides thetaiotaomicron and Escherichia coli isolated from a healthy resident in Vietnam.</title>
        <authorList>
            <person name="Mohsin M."/>
            <person name="Tanaka K."/>
            <person name="Kawahara R."/>
            <person name="Kondo S."/>
            <person name="Noguchi H."/>
            <person name="Motooka D."/>
            <person name="Nakamura S."/>
            <person name="Khong D.T."/>
            <person name="Nguyen T.N."/>
            <person name="Tran H.T."/>
            <person name="Yamamoto Y."/>
        </authorList>
    </citation>
    <scope>NUCLEOTIDE SEQUENCE [LARGE SCALE GENOMIC DNA]</scope>
    <source>
        <strain evidence="2 3">F9-2</strain>
    </source>
</reference>
<organism evidence="2 3">
    <name type="scientific">Bacteroides thetaiotaomicron</name>
    <dbReference type="NCBI Taxonomy" id="818"/>
    <lineage>
        <taxon>Bacteria</taxon>
        <taxon>Pseudomonadati</taxon>
        <taxon>Bacteroidota</taxon>
        <taxon>Bacteroidia</taxon>
        <taxon>Bacteroidales</taxon>
        <taxon>Bacteroidaceae</taxon>
        <taxon>Bacteroides</taxon>
    </lineage>
</organism>
<sequence length="267" mass="31777">MDKNDKLKYRNVSDMEQIRRLLFVFIVLISQFGYSLYAQTIEDYNEIGLGSSSLTLARNQVKYTLPSNFVLETMETEYLECLRSKDYTRQLPFAPFFNNKFVSKDGNCIVFIDVVPVASKDSKFIDFPYLQELKLDINTYHISRIMYDFKFNTGKNDISWQELPLHYESSKYANMAFNADTVITYPLTVWKKYKKRYSYCHVVFIQKNGRCPIRLYFLYNNKAKKSLNKYIKSLEGVFRYRDPKDYIQLIEPQQDSIIHIIPRKKKN</sequence>
<proteinExistence type="predicted"/>
<gene>
    <name evidence="2" type="ORF">BatF92_41720</name>
</gene>
<evidence type="ECO:0000256" key="1">
    <source>
        <dbReference type="SAM" id="Phobius"/>
    </source>
</evidence>
<keyword evidence="1" id="KW-0812">Transmembrane</keyword>
<name>A0A679HFZ8_BACT4</name>
<keyword evidence="1" id="KW-0472">Membrane</keyword>
<keyword evidence="1" id="KW-1133">Transmembrane helix</keyword>
<evidence type="ECO:0000313" key="3">
    <source>
        <dbReference type="Proteomes" id="UP000500882"/>
    </source>
</evidence>
<accession>A0A679HFZ8</accession>
<protein>
    <submittedName>
        <fullName evidence="2">Uncharacterized protein</fullName>
    </submittedName>
</protein>